<gene>
    <name evidence="3" type="primary">mobB</name>
    <name evidence="3" type="ORF">EPH95_14005</name>
</gene>
<dbReference type="GO" id="GO:0005525">
    <property type="term" value="F:GTP binding"/>
    <property type="evidence" value="ECO:0007669"/>
    <property type="project" value="InterPro"/>
</dbReference>
<dbReference type="InterPro" id="IPR004435">
    <property type="entry name" value="MobB_dom"/>
</dbReference>
<proteinExistence type="predicted"/>
<protein>
    <submittedName>
        <fullName evidence="3">Molybdopterin-guanine dinucleotide biosynthesis protein B</fullName>
    </submittedName>
</protein>
<dbReference type="SUPFAM" id="SSF52540">
    <property type="entry name" value="P-loop containing nucleoside triphosphate hydrolases"/>
    <property type="match status" value="1"/>
</dbReference>
<dbReference type="OrthoDB" id="9786803at2"/>
<evidence type="ECO:0000313" key="3">
    <source>
        <dbReference type="EMBL" id="QDI92165.1"/>
    </source>
</evidence>
<keyword evidence="4" id="KW-1185">Reference proteome</keyword>
<evidence type="ECO:0000313" key="4">
    <source>
        <dbReference type="Proteomes" id="UP000319756"/>
    </source>
</evidence>
<name>A0A514LKV2_9BACI</name>
<evidence type="ECO:0000256" key="1">
    <source>
        <dbReference type="SAM" id="MobiDB-lite"/>
    </source>
</evidence>
<reference evidence="4" key="1">
    <citation type="submission" date="2019-01" db="EMBL/GenBank/DDBJ databases">
        <title>Genomic analysis of Salicibibacter sp. NKC3-5.</title>
        <authorList>
            <person name="Oh Y.J."/>
        </authorList>
    </citation>
    <scope>NUCLEOTIDE SEQUENCE [LARGE SCALE GENOMIC DNA]</scope>
    <source>
        <strain evidence="4">NKC3-5</strain>
    </source>
</reference>
<dbReference type="Pfam" id="PF03205">
    <property type="entry name" value="MobB"/>
    <property type="match status" value="1"/>
</dbReference>
<dbReference type="GO" id="GO:0006777">
    <property type="term" value="P:Mo-molybdopterin cofactor biosynthetic process"/>
    <property type="evidence" value="ECO:0007669"/>
    <property type="project" value="InterPro"/>
</dbReference>
<dbReference type="Proteomes" id="UP000319756">
    <property type="component" value="Chromosome"/>
</dbReference>
<feature type="region of interest" description="Disordered" evidence="1">
    <location>
        <begin position="40"/>
        <end position="61"/>
    </location>
</feature>
<organism evidence="3 4">
    <name type="scientific">Salicibibacter halophilus</name>
    <dbReference type="NCBI Taxonomy" id="2502791"/>
    <lineage>
        <taxon>Bacteria</taxon>
        <taxon>Bacillati</taxon>
        <taxon>Bacillota</taxon>
        <taxon>Bacilli</taxon>
        <taxon>Bacillales</taxon>
        <taxon>Bacillaceae</taxon>
        <taxon>Salicibibacter</taxon>
    </lineage>
</organism>
<dbReference type="RefSeq" id="WP_142090679.1">
    <property type="nucleotide sequence ID" value="NZ_CP035485.1"/>
</dbReference>
<dbReference type="InterPro" id="IPR052539">
    <property type="entry name" value="MGD_biosynthesis_adapter"/>
</dbReference>
<dbReference type="InterPro" id="IPR027417">
    <property type="entry name" value="P-loop_NTPase"/>
</dbReference>
<sequence>MEQHCRVLQVVGYKNSGKTTLMEELVEALSARGMRVATLKHHGHGGAPASPESSTDSERFSQAGAIASAVEGDGILRLSAVHEEWPLDRLLRIQAGFGPDVILVEGWKHADYSKVVLLRGREDKEILSKFINVCGVLYRGDKPETRLPSFSLDEQSHDYLQWIVSKVEDSDAIKFV</sequence>
<dbReference type="CDD" id="cd03116">
    <property type="entry name" value="MobB"/>
    <property type="match status" value="1"/>
</dbReference>
<dbReference type="NCBIfam" id="TIGR00176">
    <property type="entry name" value="mobB"/>
    <property type="match status" value="1"/>
</dbReference>
<accession>A0A514LKV2</accession>
<feature type="domain" description="Molybdopterin-guanine dinucleotide biosynthesis protein B (MobB)" evidence="2">
    <location>
        <begin position="7"/>
        <end position="127"/>
    </location>
</feature>
<dbReference type="KEGG" id="sale:EPH95_14005"/>
<dbReference type="Gene3D" id="3.40.50.300">
    <property type="entry name" value="P-loop containing nucleotide triphosphate hydrolases"/>
    <property type="match status" value="1"/>
</dbReference>
<dbReference type="AlphaFoldDB" id="A0A514LKV2"/>
<dbReference type="EMBL" id="CP035485">
    <property type="protein sequence ID" value="QDI92165.1"/>
    <property type="molecule type" value="Genomic_DNA"/>
</dbReference>
<evidence type="ECO:0000259" key="2">
    <source>
        <dbReference type="Pfam" id="PF03205"/>
    </source>
</evidence>
<dbReference type="PANTHER" id="PTHR40072:SF1">
    <property type="entry name" value="MOLYBDOPTERIN-GUANINE DINUCLEOTIDE BIOSYNTHESIS ADAPTER PROTEIN"/>
    <property type="match status" value="1"/>
</dbReference>
<dbReference type="PANTHER" id="PTHR40072">
    <property type="entry name" value="MOLYBDOPTERIN-GUANINE DINUCLEOTIDE BIOSYNTHESIS ADAPTER PROTEIN-RELATED"/>
    <property type="match status" value="1"/>
</dbReference>